<dbReference type="InterPro" id="IPR046342">
    <property type="entry name" value="CBS_dom_sf"/>
</dbReference>
<dbReference type="RefSeq" id="WP_045994411.1">
    <property type="nucleotide sequence ID" value="NZ_CP098827.1"/>
</dbReference>
<evidence type="ECO:0000256" key="2">
    <source>
        <dbReference type="PROSITE-ProRule" id="PRU00703"/>
    </source>
</evidence>
<feature type="domain" description="CBS" evidence="3">
    <location>
        <begin position="14"/>
        <end position="70"/>
    </location>
</feature>
<dbReference type="PROSITE" id="PS51371">
    <property type="entry name" value="CBS"/>
    <property type="match status" value="2"/>
</dbReference>
<keyword evidence="1" id="KW-0677">Repeat</keyword>
<evidence type="ECO:0000256" key="1">
    <source>
        <dbReference type="ARBA" id="ARBA00022737"/>
    </source>
</evidence>
<feature type="domain" description="CBS" evidence="3">
    <location>
        <begin position="80"/>
        <end position="138"/>
    </location>
</feature>
<dbReference type="InterPro" id="IPR051462">
    <property type="entry name" value="CBS_domain-containing"/>
</dbReference>
<accession>A0AAU7KDC6</accession>
<dbReference type="EMBL" id="CP098827">
    <property type="protein sequence ID" value="XBO69650.1"/>
    <property type="molecule type" value="Genomic_DNA"/>
</dbReference>
<evidence type="ECO:0000259" key="3">
    <source>
        <dbReference type="PROSITE" id="PS51371"/>
    </source>
</evidence>
<dbReference type="SUPFAM" id="SSF54631">
    <property type="entry name" value="CBS-domain pair"/>
    <property type="match status" value="1"/>
</dbReference>
<evidence type="ECO:0000313" key="4">
    <source>
        <dbReference type="EMBL" id="XBO69650.1"/>
    </source>
</evidence>
<dbReference type="SMART" id="SM00116">
    <property type="entry name" value="CBS"/>
    <property type="match status" value="2"/>
</dbReference>
<gene>
    <name evidence="4" type="ORF">NFG58_13580</name>
</gene>
<organism evidence="4">
    <name type="scientific">Halomonas sp. RT37</name>
    <dbReference type="NCBI Taxonomy" id="2950872"/>
    <lineage>
        <taxon>Bacteria</taxon>
        <taxon>Pseudomonadati</taxon>
        <taxon>Pseudomonadota</taxon>
        <taxon>Gammaproteobacteria</taxon>
        <taxon>Oceanospirillales</taxon>
        <taxon>Halomonadaceae</taxon>
        <taxon>Halomonas</taxon>
    </lineage>
</organism>
<reference evidence="4" key="1">
    <citation type="submission" date="2022-06" db="EMBL/GenBank/DDBJ databases">
        <title>A novel DMS-producing enzyme.</title>
        <authorList>
            <person name="Zhang Y."/>
        </authorList>
    </citation>
    <scope>NUCLEOTIDE SEQUENCE</scope>
    <source>
        <strain evidence="4">RT37</strain>
    </source>
</reference>
<keyword evidence="2" id="KW-0129">CBS domain</keyword>
<dbReference type="PANTHER" id="PTHR48108">
    <property type="entry name" value="CBS DOMAIN-CONTAINING PROTEIN CBSX2, CHLOROPLASTIC"/>
    <property type="match status" value="1"/>
</dbReference>
<dbReference type="InterPro" id="IPR000644">
    <property type="entry name" value="CBS_dom"/>
</dbReference>
<dbReference type="AlphaFoldDB" id="A0AAU7KDC6"/>
<sequence>MPHKAPPSIVRDIMSKDCYRVSGKTSISTLAEGLALHRLPGAPVVDNGDHLIGFISEQDVLGKVIESLYLDHEAPLVHEMMRNEVLSVSPTKSIVDLAQEMLGAKPKVYPVTEQGRLVGIVTRRDVLTAVLTMRRHQRSA</sequence>
<dbReference type="Gene3D" id="3.10.580.10">
    <property type="entry name" value="CBS-domain"/>
    <property type="match status" value="1"/>
</dbReference>
<dbReference type="PANTHER" id="PTHR48108:SF26">
    <property type="entry name" value="CBS DOMAIN-CONTAINING PROTEIN DDB_G0289609"/>
    <property type="match status" value="1"/>
</dbReference>
<proteinExistence type="predicted"/>
<dbReference type="Pfam" id="PF00571">
    <property type="entry name" value="CBS"/>
    <property type="match status" value="2"/>
</dbReference>
<name>A0AAU7KDC6_9GAMM</name>
<protein>
    <submittedName>
        <fullName evidence="4">CBS domain-containing protein</fullName>
    </submittedName>
</protein>